<dbReference type="Proteomes" id="UP000606921">
    <property type="component" value="Unassembled WGS sequence"/>
</dbReference>
<dbReference type="RefSeq" id="WP_142593867.1">
    <property type="nucleotide sequence ID" value="NZ_CABFWF030000015.1"/>
</dbReference>
<feature type="region of interest" description="Disordered" evidence="1">
    <location>
        <begin position="1"/>
        <end position="60"/>
    </location>
</feature>
<keyword evidence="3" id="KW-1185">Reference proteome</keyword>
<organism evidence="2 3">
    <name type="scientific">Pseudorhizobium endolithicum</name>
    <dbReference type="NCBI Taxonomy" id="1191678"/>
    <lineage>
        <taxon>Bacteria</taxon>
        <taxon>Pseudomonadati</taxon>
        <taxon>Pseudomonadota</taxon>
        <taxon>Alphaproteobacteria</taxon>
        <taxon>Hyphomicrobiales</taxon>
        <taxon>Rhizobiaceae</taxon>
        <taxon>Rhizobium/Agrobacterium group</taxon>
        <taxon>Pseudorhizobium</taxon>
    </lineage>
</organism>
<name>A0ABM8PWL7_9HYPH</name>
<evidence type="ECO:0000313" key="3">
    <source>
        <dbReference type="Proteomes" id="UP000606921"/>
    </source>
</evidence>
<reference evidence="2 3" key="1">
    <citation type="submission" date="2020-11" db="EMBL/GenBank/DDBJ databases">
        <authorList>
            <person name="Lassalle F."/>
        </authorList>
    </citation>
    <scope>NUCLEOTIDE SEQUENCE [LARGE SCALE GENOMIC DNA]</scope>
    <source>
        <strain evidence="2 3">JC140</strain>
    </source>
</reference>
<comment type="caution">
    <text evidence="2">The sequence shown here is derived from an EMBL/GenBank/DDBJ whole genome shotgun (WGS) entry which is preliminary data.</text>
</comment>
<evidence type="ECO:0000256" key="1">
    <source>
        <dbReference type="SAM" id="MobiDB-lite"/>
    </source>
</evidence>
<proteinExistence type="predicted"/>
<feature type="compositionally biased region" description="Basic and acidic residues" evidence="1">
    <location>
        <begin position="1"/>
        <end position="15"/>
    </location>
</feature>
<feature type="compositionally biased region" description="Basic and acidic residues" evidence="1">
    <location>
        <begin position="37"/>
        <end position="60"/>
    </location>
</feature>
<gene>
    <name evidence="2" type="ORF">REJC140_01866</name>
</gene>
<sequence>MTDRSRASSGKDERQPASGSKDPAGTDLPVKPVENFDLGKVEKDRRIFQNGDTDRTTEQD</sequence>
<protein>
    <submittedName>
        <fullName evidence="2">Uncharacterized protein</fullName>
    </submittedName>
</protein>
<evidence type="ECO:0000313" key="2">
    <source>
        <dbReference type="EMBL" id="CAD7052404.1"/>
    </source>
</evidence>
<accession>A0ABM8PWL7</accession>
<dbReference type="EMBL" id="CABFWF030000015">
    <property type="protein sequence ID" value="CAD7052404.1"/>
    <property type="molecule type" value="Genomic_DNA"/>
</dbReference>